<organism evidence="2 3">
    <name type="scientific">Dendryphion nanum</name>
    <dbReference type="NCBI Taxonomy" id="256645"/>
    <lineage>
        <taxon>Eukaryota</taxon>
        <taxon>Fungi</taxon>
        <taxon>Dikarya</taxon>
        <taxon>Ascomycota</taxon>
        <taxon>Pezizomycotina</taxon>
        <taxon>Dothideomycetes</taxon>
        <taxon>Pleosporomycetidae</taxon>
        <taxon>Pleosporales</taxon>
        <taxon>Torulaceae</taxon>
        <taxon>Dendryphion</taxon>
    </lineage>
</organism>
<keyword evidence="3" id="KW-1185">Reference proteome</keyword>
<dbReference type="Pfam" id="PF00651">
    <property type="entry name" value="BTB"/>
    <property type="match status" value="1"/>
</dbReference>
<reference evidence="2" key="1">
    <citation type="journal article" date="2021" name="Nat. Commun.">
        <title>Genetic determinants of endophytism in the Arabidopsis root mycobiome.</title>
        <authorList>
            <person name="Mesny F."/>
            <person name="Miyauchi S."/>
            <person name="Thiergart T."/>
            <person name="Pickel B."/>
            <person name="Atanasova L."/>
            <person name="Karlsson M."/>
            <person name="Huettel B."/>
            <person name="Barry K.W."/>
            <person name="Haridas S."/>
            <person name="Chen C."/>
            <person name="Bauer D."/>
            <person name="Andreopoulos W."/>
            <person name="Pangilinan J."/>
            <person name="LaButti K."/>
            <person name="Riley R."/>
            <person name="Lipzen A."/>
            <person name="Clum A."/>
            <person name="Drula E."/>
            <person name="Henrissat B."/>
            <person name="Kohler A."/>
            <person name="Grigoriev I.V."/>
            <person name="Martin F.M."/>
            <person name="Hacquard S."/>
        </authorList>
    </citation>
    <scope>NUCLEOTIDE SEQUENCE</scope>
    <source>
        <strain evidence="2">MPI-CAGE-CH-0243</strain>
    </source>
</reference>
<dbReference type="SUPFAM" id="SSF54695">
    <property type="entry name" value="POZ domain"/>
    <property type="match status" value="1"/>
</dbReference>
<proteinExistence type="predicted"/>
<accession>A0A9P9D5D1</accession>
<name>A0A9P9D5D1_9PLEO</name>
<dbReference type="CDD" id="cd18186">
    <property type="entry name" value="BTB_POZ_ZBTB_KLHL-like"/>
    <property type="match status" value="1"/>
</dbReference>
<gene>
    <name evidence="2" type="ORF">B0J11DRAFT_619450</name>
</gene>
<feature type="domain" description="BTB" evidence="1">
    <location>
        <begin position="47"/>
        <end position="123"/>
    </location>
</feature>
<evidence type="ECO:0000313" key="3">
    <source>
        <dbReference type="Proteomes" id="UP000700596"/>
    </source>
</evidence>
<dbReference type="AlphaFoldDB" id="A0A9P9D5D1"/>
<sequence>MATISVNYDSNGDVELILKEKTSGDQPALQDGSSSTEQQMQRNYVLGNLHINVKEVRLQVSSEKLISSSCYFQAMFEGTRFREAEELKEHGLITIELSGSEDDPTAMMIILGILYSNDVQVPIDIDLQTLHNVATLVDKYQFHATVSPQAVSWFNRLKASQELPDTFDETLLMRLWVAWVFRIKDRFKELSRVAQQCATKPIDPGDEKILLPSGVLKDINSQRETGFQKIEQELAAFKEELINDVTSKESKNYMLKCMVFGHATFFCQDLELSEFAAPDHAGSSIRTVLDRIKSTQYTNDFFVASPSMESGSIVKNGLWDLKHRLEKAVEDMEMDKWGIECANDELWPGHQRRKNEV</sequence>
<dbReference type="OrthoDB" id="3944762at2759"/>
<comment type="caution">
    <text evidence="2">The sequence shown here is derived from an EMBL/GenBank/DDBJ whole genome shotgun (WGS) entry which is preliminary data.</text>
</comment>
<dbReference type="PROSITE" id="PS50097">
    <property type="entry name" value="BTB"/>
    <property type="match status" value="1"/>
</dbReference>
<evidence type="ECO:0000313" key="2">
    <source>
        <dbReference type="EMBL" id="KAH7112792.1"/>
    </source>
</evidence>
<dbReference type="Proteomes" id="UP000700596">
    <property type="component" value="Unassembled WGS sequence"/>
</dbReference>
<dbReference type="InterPro" id="IPR000210">
    <property type="entry name" value="BTB/POZ_dom"/>
</dbReference>
<dbReference type="EMBL" id="JAGMWT010000020">
    <property type="protein sequence ID" value="KAH7112792.1"/>
    <property type="molecule type" value="Genomic_DNA"/>
</dbReference>
<dbReference type="Gene3D" id="3.30.710.10">
    <property type="entry name" value="Potassium Channel Kv1.1, Chain A"/>
    <property type="match status" value="1"/>
</dbReference>
<protein>
    <recommendedName>
        <fullName evidence="1">BTB domain-containing protein</fullName>
    </recommendedName>
</protein>
<dbReference type="InterPro" id="IPR011333">
    <property type="entry name" value="SKP1/BTB/POZ_sf"/>
</dbReference>
<evidence type="ECO:0000259" key="1">
    <source>
        <dbReference type="PROSITE" id="PS50097"/>
    </source>
</evidence>